<protein>
    <submittedName>
        <fullName evidence="1">Uncharacterized protein</fullName>
    </submittedName>
</protein>
<dbReference type="AlphaFoldDB" id="A0A564IDW4"/>
<sequence>MVWKIARPWQAIFFYLTVIKAFSGRDFEESQHH</sequence>
<gene>
    <name evidence="1" type="ORF">SB6422_05141</name>
</gene>
<name>A0A564IDW4_9ENTR</name>
<reference evidence="1 2" key="1">
    <citation type="submission" date="2019-07" db="EMBL/GenBank/DDBJ databases">
        <authorList>
            <person name="Brisse S."/>
            <person name="Rodrigues C."/>
            <person name="Thorpe H."/>
        </authorList>
    </citation>
    <scope>NUCLEOTIDE SEQUENCE [LARGE SCALE GENOMIC DNA]</scope>
    <source>
        <strain evidence="1">SB6422</strain>
    </source>
</reference>
<organism evidence="1 2">
    <name type="scientific">Klebsiella huaxiensis</name>
    <dbReference type="NCBI Taxonomy" id="2153354"/>
    <lineage>
        <taxon>Bacteria</taxon>
        <taxon>Pseudomonadati</taxon>
        <taxon>Pseudomonadota</taxon>
        <taxon>Gammaproteobacteria</taxon>
        <taxon>Enterobacterales</taxon>
        <taxon>Enterobacteriaceae</taxon>
        <taxon>Klebsiella/Raoultella group</taxon>
        <taxon>Klebsiella</taxon>
    </lineage>
</organism>
<proteinExistence type="predicted"/>
<evidence type="ECO:0000313" key="2">
    <source>
        <dbReference type="Proteomes" id="UP000317374"/>
    </source>
</evidence>
<dbReference type="Proteomes" id="UP000317374">
    <property type="component" value="Unassembled WGS sequence"/>
</dbReference>
<evidence type="ECO:0000313" key="1">
    <source>
        <dbReference type="EMBL" id="VUS43134.1"/>
    </source>
</evidence>
<dbReference type="EMBL" id="CABGGW010000009">
    <property type="protein sequence ID" value="VUS43134.1"/>
    <property type="molecule type" value="Genomic_DNA"/>
</dbReference>
<accession>A0A564IDW4</accession>